<evidence type="ECO:0000256" key="6">
    <source>
        <dbReference type="ARBA" id="ARBA00022741"/>
    </source>
</evidence>
<feature type="binding site" evidence="11">
    <location>
        <begin position="188"/>
        <end position="189"/>
    </location>
    <ligand>
        <name>ATP</name>
        <dbReference type="ChEBI" id="CHEBI:30616"/>
    </ligand>
</feature>
<evidence type="ECO:0000256" key="1">
    <source>
        <dbReference type="ARBA" id="ARBA00004514"/>
    </source>
</evidence>
<feature type="binding site" evidence="11">
    <location>
        <position position="232"/>
    </location>
    <ligand>
        <name>Zn(2+)</name>
        <dbReference type="ChEBI" id="CHEBI:29105"/>
    </ligand>
</feature>
<evidence type="ECO:0000256" key="4">
    <source>
        <dbReference type="ARBA" id="ARBA00022694"/>
    </source>
</evidence>
<comment type="function">
    <text evidence="11">Plays a central role in 2-thiolation of mcm(5)S(2)U at tRNA wobble positions of cytosolic tRNA(Lys), tRNA(Glu) and tRNA(Gln). Acts by mediating the C-terminal thiocarboxylation of the sulfur carrier URM1. Its N-terminus first activates URM1 as acyl-adenylate (-COAMP), then the persulfide sulfur on the catalytic cysteine is transferred to URM1 to form thiocarboxylation (-COSH) of its C-terminus. The reaction probably involves hydrogen sulfide that is generated from the persulfide intermediate and that acts as nucleophile towards URM1. Subsequently, a transient disulfide bond is formed. Does not use thiosulfate as sulfur donor; NFS1 probably acting as a sulfur donor for thiocarboxylation reactions.</text>
</comment>
<reference evidence="14" key="1">
    <citation type="submission" date="2021-10" db="EMBL/GenBank/DDBJ databases">
        <title>Tropical sea cucumber genome reveals ecological adaptation and Cuvierian tubules defense mechanism.</title>
        <authorList>
            <person name="Chen T."/>
        </authorList>
    </citation>
    <scope>NUCLEOTIDE SEQUENCE</scope>
    <source>
        <strain evidence="14">Nanhai2018</strain>
        <tissue evidence="14">Muscle</tissue>
    </source>
</reference>
<keyword evidence="8 11" id="KW-0067">ATP-binding</keyword>
<evidence type="ECO:0000256" key="12">
    <source>
        <dbReference type="SAM" id="Coils"/>
    </source>
</evidence>
<sequence>MMESYISATDGDAKLQCELQEAKQVIKELKEKLNHYEQNENMQLCESTKEPENSSLLEVTQLTNRDIRRYSRQLILPEIGVRGQLALSNTSVLLVGAGGLGCPAAIYLAAAGIGHIGVVDFDHVELDNLHRQILHTEQRIGKSKSGSIATSIHNLNFSVKCQPYHLQLNKDNALPLIKQYDIILDCTDNVATRYLLNDACVLANKPLVSASALRFEGQLTVYNYDGGPCYRCLFPKPPPPETVTNCSDGGVLGVVPGIMGSLQALEAIKMAAGLTVSYAQKLLLFDALFGGFRSIKLRPKKKDCAVCGETPSVTKLIDYEEFCGAGPSDKCLSLHILPPEDRITVKELAKLLEETPLPILVDVRSPVEFEICHLENSINIPLAEIEKPDDTSFTEKVKQVSISRGLMDRDISVVVLCRRGNDSQKAIECLKTRMSSEIPVTLKDVIGGLSAWSLQVDPDFPQY</sequence>
<dbReference type="InterPro" id="IPR035985">
    <property type="entry name" value="Ubiquitin-activating_enz"/>
</dbReference>
<comment type="similarity">
    <text evidence="11">In the N-terminal section; belongs to the HesA/MoeB/ThiF family. UBA4 subfamily.</text>
</comment>
<keyword evidence="15" id="KW-1185">Reference proteome</keyword>
<evidence type="ECO:0000256" key="2">
    <source>
        <dbReference type="ARBA" id="ARBA00022490"/>
    </source>
</evidence>
<dbReference type="HAMAP" id="MF_03049">
    <property type="entry name" value="MOCS3_Uba4"/>
    <property type="match status" value="1"/>
</dbReference>
<evidence type="ECO:0000313" key="14">
    <source>
        <dbReference type="EMBL" id="KAJ8044323.1"/>
    </source>
</evidence>
<feature type="active site" description="Cysteine persulfide intermediate; for sulfurtransferase activity" evidence="11">
    <location>
        <position position="417"/>
    </location>
</feature>
<evidence type="ECO:0000256" key="3">
    <source>
        <dbReference type="ARBA" id="ARBA00022679"/>
    </source>
</evidence>
<comment type="subcellular location">
    <subcellularLocation>
        <location evidence="1">Cytoplasm</location>
        <location evidence="1">Cytosol</location>
    </subcellularLocation>
</comment>
<dbReference type="Gene3D" id="3.40.250.10">
    <property type="entry name" value="Rhodanese-like domain"/>
    <property type="match status" value="1"/>
</dbReference>
<dbReference type="FunFam" id="3.40.50.720:FF:000206">
    <property type="entry name" value="Adenylyltransferase and sulfurtransferase MOCS3"/>
    <property type="match status" value="1"/>
</dbReference>
<dbReference type="GO" id="GO:0070566">
    <property type="term" value="F:adenylyltransferase activity"/>
    <property type="evidence" value="ECO:0007669"/>
    <property type="project" value="InterPro"/>
</dbReference>
<dbReference type="GO" id="GO:0032447">
    <property type="term" value="P:protein urmylation"/>
    <property type="evidence" value="ECO:0007669"/>
    <property type="project" value="TreeGrafter"/>
</dbReference>
<evidence type="ECO:0000256" key="5">
    <source>
        <dbReference type="ARBA" id="ARBA00022723"/>
    </source>
</evidence>
<dbReference type="NCBIfam" id="NF004281">
    <property type="entry name" value="PRK05690.1"/>
    <property type="match status" value="1"/>
</dbReference>
<keyword evidence="6 11" id="KW-0547">Nucleotide-binding</keyword>
<evidence type="ECO:0000259" key="13">
    <source>
        <dbReference type="PROSITE" id="PS50206"/>
    </source>
</evidence>
<comment type="caution">
    <text evidence="14">The sequence shown here is derived from an EMBL/GenBank/DDBJ whole genome shotgun (WGS) entry which is preliminary data.</text>
</comment>
<keyword evidence="4 11" id="KW-0819">tRNA processing</keyword>
<dbReference type="GO" id="GO:0004792">
    <property type="term" value="F:thiosulfate-cyanide sulfurtransferase activity"/>
    <property type="evidence" value="ECO:0007669"/>
    <property type="project" value="TreeGrafter"/>
</dbReference>
<feature type="binding site" evidence="11">
    <location>
        <position position="304"/>
    </location>
    <ligand>
        <name>Zn(2+)</name>
        <dbReference type="ChEBI" id="CHEBI:29105"/>
    </ligand>
</feature>
<dbReference type="Proteomes" id="UP001152320">
    <property type="component" value="Chromosome 3"/>
</dbReference>
<dbReference type="InterPro" id="IPR045886">
    <property type="entry name" value="ThiF/MoeB/HesA"/>
</dbReference>
<dbReference type="InterPro" id="IPR036873">
    <property type="entry name" value="Rhodanese-like_dom_sf"/>
</dbReference>
<dbReference type="Gene3D" id="3.40.50.720">
    <property type="entry name" value="NAD(P)-binding Rossmann-like Domain"/>
    <property type="match status" value="1"/>
</dbReference>
<evidence type="ECO:0000256" key="11">
    <source>
        <dbReference type="HAMAP-Rule" id="MF_03049"/>
    </source>
</evidence>
<feature type="domain" description="Rhodanese" evidence="13">
    <location>
        <begin position="354"/>
        <end position="461"/>
    </location>
</feature>
<keyword evidence="5 11" id="KW-0479">Metal-binding</keyword>
<dbReference type="CDD" id="cd00757">
    <property type="entry name" value="ThiF_MoeB_HesA_family"/>
    <property type="match status" value="1"/>
</dbReference>
<dbReference type="PANTHER" id="PTHR10953">
    <property type="entry name" value="UBIQUITIN-ACTIVATING ENZYME E1"/>
    <property type="match status" value="1"/>
</dbReference>
<feature type="binding site" evidence="11">
    <location>
        <position position="120"/>
    </location>
    <ligand>
        <name>ATP</name>
        <dbReference type="ChEBI" id="CHEBI:30616"/>
    </ligand>
</feature>
<feature type="coiled-coil region" evidence="12">
    <location>
        <begin position="12"/>
        <end position="46"/>
    </location>
</feature>
<evidence type="ECO:0000256" key="7">
    <source>
        <dbReference type="ARBA" id="ARBA00022833"/>
    </source>
</evidence>
<dbReference type="InterPro" id="IPR028885">
    <property type="entry name" value="MOCS3/Uba4"/>
</dbReference>
<keyword evidence="7 11" id="KW-0862">Zinc</keyword>
<dbReference type="SMART" id="SM00450">
    <property type="entry name" value="RHOD"/>
    <property type="match status" value="1"/>
</dbReference>
<dbReference type="AlphaFoldDB" id="A0A9Q1HGQ4"/>
<feature type="binding site" evidence="11">
    <location>
        <position position="144"/>
    </location>
    <ligand>
        <name>ATP</name>
        <dbReference type="ChEBI" id="CHEBI:30616"/>
    </ligand>
</feature>
<dbReference type="GO" id="GO:0006777">
    <property type="term" value="P:Mo-molybdopterin cofactor biosynthetic process"/>
    <property type="evidence" value="ECO:0007669"/>
    <property type="project" value="UniProtKB-UniRule"/>
</dbReference>
<evidence type="ECO:0000256" key="8">
    <source>
        <dbReference type="ARBA" id="ARBA00022840"/>
    </source>
</evidence>
<proteinExistence type="inferred from homology"/>
<keyword evidence="14" id="KW-0548">Nucleotidyltransferase</keyword>
<evidence type="ECO:0000256" key="10">
    <source>
        <dbReference type="ARBA" id="ARBA00023268"/>
    </source>
</evidence>
<dbReference type="EC" id="2.7.7.-" evidence="11"/>
<protein>
    <recommendedName>
        <fullName evidence="11">Adenylyltransferase and sulfurtransferase MOCS3 homolog</fullName>
    </recommendedName>
    <alternativeName>
        <fullName evidence="11">UBA4 homolog</fullName>
    </alternativeName>
    <alternativeName>
        <fullName evidence="11">Ubiquitin-like protein activator 4 homolog</fullName>
    </alternativeName>
    <domain>
        <recommendedName>
            <fullName evidence="11">Adenylyltransferase</fullName>
            <ecNumber evidence="11">2.7.7.-</ecNumber>
        </recommendedName>
    </domain>
    <domain>
        <recommendedName>
            <fullName evidence="11">Sulfurtransferase</fullName>
            <ecNumber evidence="11">2.8.1.-</ecNumber>
        </recommendedName>
    </domain>
</protein>
<evidence type="ECO:0000313" key="15">
    <source>
        <dbReference type="Proteomes" id="UP001152320"/>
    </source>
</evidence>
<dbReference type="SUPFAM" id="SSF69572">
    <property type="entry name" value="Activating enzymes of the ubiquitin-like proteins"/>
    <property type="match status" value="1"/>
</dbReference>
<dbReference type="GO" id="GO:0042292">
    <property type="term" value="F:URM1 activating enzyme activity"/>
    <property type="evidence" value="ECO:0007669"/>
    <property type="project" value="TreeGrafter"/>
</dbReference>
<dbReference type="FunFam" id="3.40.250.10:FF:000014">
    <property type="entry name" value="Adenylyltransferase and sulfurtransferase MOCS3"/>
    <property type="match status" value="1"/>
</dbReference>
<keyword evidence="12" id="KW-0175">Coiled coil</keyword>
<feature type="binding site" evidence="11">
    <location>
        <position position="307"/>
    </location>
    <ligand>
        <name>Zn(2+)</name>
        <dbReference type="ChEBI" id="CHEBI:29105"/>
    </ligand>
</feature>
<dbReference type="EMBL" id="JAIZAY010000003">
    <property type="protein sequence ID" value="KAJ8044323.1"/>
    <property type="molecule type" value="Genomic_DNA"/>
</dbReference>
<feature type="active site" description="Glycyl thioester intermediate; for adenylyltransferase activity" evidence="11">
    <location>
        <position position="246"/>
    </location>
</feature>
<dbReference type="GO" id="GO:0046872">
    <property type="term" value="F:metal ion binding"/>
    <property type="evidence" value="ECO:0007669"/>
    <property type="project" value="UniProtKB-KW"/>
</dbReference>
<organism evidence="14 15">
    <name type="scientific">Holothuria leucospilota</name>
    <name type="common">Black long sea cucumber</name>
    <name type="synonym">Mertensiothuria leucospilota</name>
    <dbReference type="NCBI Taxonomy" id="206669"/>
    <lineage>
        <taxon>Eukaryota</taxon>
        <taxon>Metazoa</taxon>
        <taxon>Echinodermata</taxon>
        <taxon>Eleutherozoa</taxon>
        <taxon>Echinozoa</taxon>
        <taxon>Holothuroidea</taxon>
        <taxon>Aspidochirotacea</taxon>
        <taxon>Aspidochirotida</taxon>
        <taxon>Holothuriidae</taxon>
        <taxon>Holothuria</taxon>
    </lineage>
</organism>
<evidence type="ECO:0000256" key="9">
    <source>
        <dbReference type="ARBA" id="ARBA00023150"/>
    </source>
</evidence>
<dbReference type="GO" id="GO:0005829">
    <property type="term" value="C:cytosol"/>
    <property type="evidence" value="ECO:0007669"/>
    <property type="project" value="UniProtKB-SubCell"/>
</dbReference>
<feature type="binding site" evidence="11">
    <location>
        <position position="229"/>
    </location>
    <ligand>
        <name>Zn(2+)</name>
        <dbReference type="ChEBI" id="CHEBI:29105"/>
    </ligand>
</feature>
<keyword evidence="9 11" id="KW-0501">Molybdenum cofactor biosynthesis</keyword>
<dbReference type="InterPro" id="IPR001763">
    <property type="entry name" value="Rhodanese-like_dom"/>
</dbReference>
<accession>A0A9Q1HGQ4</accession>
<dbReference type="Pfam" id="PF00581">
    <property type="entry name" value="Rhodanese"/>
    <property type="match status" value="1"/>
</dbReference>
<name>A0A9Q1HGQ4_HOLLE</name>
<gene>
    <name evidence="14" type="ORF">HOLleu_07048</name>
</gene>
<keyword evidence="10 11" id="KW-0511">Multifunctional enzyme</keyword>
<dbReference type="GO" id="GO:0002143">
    <property type="term" value="P:tRNA wobble position uridine thiolation"/>
    <property type="evidence" value="ECO:0007669"/>
    <property type="project" value="InterPro"/>
</dbReference>
<comment type="pathway">
    <text evidence="11">tRNA modification; 5-methoxycarbonylmethyl-2-thiouridine-tRNA biosynthesis.</text>
</comment>
<dbReference type="InterPro" id="IPR000594">
    <property type="entry name" value="ThiF_NAD_FAD-bd"/>
</dbReference>
<dbReference type="Pfam" id="PF00899">
    <property type="entry name" value="ThiF"/>
    <property type="match status" value="1"/>
</dbReference>
<keyword evidence="3 11" id="KW-0808">Transferase</keyword>
<dbReference type="GO" id="GO:0005524">
    <property type="term" value="F:ATP binding"/>
    <property type="evidence" value="ECO:0007669"/>
    <property type="project" value="UniProtKB-KW"/>
</dbReference>
<comment type="cofactor">
    <cofactor evidence="11">
        <name>Zn(2+)</name>
        <dbReference type="ChEBI" id="CHEBI:29105"/>
    </cofactor>
    <text evidence="11">Binds 1 zinc ion per subunit.</text>
</comment>
<dbReference type="EC" id="2.8.1.-" evidence="11"/>
<feature type="binding site" evidence="11">
    <location>
        <begin position="127"/>
        <end position="131"/>
    </location>
    <ligand>
        <name>ATP</name>
        <dbReference type="ChEBI" id="CHEBI:30616"/>
    </ligand>
</feature>
<keyword evidence="2 11" id="KW-0963">Cytoplasm</keyword>
<dbReference type="OrthoDB" id="10261062at2759"/>
<dbReference type="PROSITE" id="PS50206">
    <property type="entry name" value="RHODANESE_3"/>
    <property type="match status" value="1"/>
</dbReference>
<dbReference type="PANTHER" id="PTHR10953:SF102">
    <property type="entry name" value="ADENYLYLTRANSFERASE AND SULFURTRANSFERASE MOCS3"/>
    <property type="match status" value="1"/>
</dbReference>
<feature type="binding site" evidence="11">
    <location>
        <position position="99"/>
    </location>
    <ligand>
        <name>ATP</name>
        <dbReference type="ChEBI" id="CHEBI:30616"/>
    </ligand>
</feature>